<evidence type="ECO:0000259" key="7">
    <source>
        <dbReference type="SMART" id="SM00861"/>
    </source>
</evidence>
<keyword evidence="4" id="KW-0786">Thiamine pyrophosphate</keyword>
<dbReference type="InterPro" id="IPR005475">
    <property type="entry name" value="Transketolase-like_Pyr-bd"/>
</dbReference>
<evidence type="ECO:0000256" key="5">
    <source>
        <dbReference type="ARBA" id="ARBA00070795"/>
    </source>
</evidence>
<dbReference type="InterPro" id="IPR009014">
    <property type="entry name" value="Transketo_C/PFOR_II"/>
</dbReference>
<accession>A0A418XCX0</accession>
<dbReference type="SMART" id="SM00861">
    <property type="entry name" value="Transket_pyr"/>
    <property type="match status" value="1"/>
</dbReference>
<keyword evidence="3" id="KW-0560">Oxidoreductase</keyword>
<dbReference type="RefSeq" id="WP_119956041.1">
    <property type="nucleotide sequence ID" value="NZ_QYUR01000006.1"/>
</dbReference>
<dbReference type="EMBL" id="QYUR01000006">
    <property type="protein sequence ID" value="RJG10359.1"/>
    <property type="molecule type" value="Genomic_DNA"/>
</dbReference>
<dbReference type="Pfam" id="PF02780">
    <property type="entry name" value="Transketolase_C"/>
    <property type="match status" value="1"/>
</dbReference>
<dbReference type="PANTHER" id="PTHR43257">
    <property type="entry name" value="PYRUVATE DEHYDROGENASE E1 COMPONENT BETA SUBUNIT"/>
    <property type="match status" value="1"/>
</dbReference>
<comment type="function">
    <text evidence="2">The branched-chain alpha-keto dehydrogenase complex catalyzes the overall conversion of alpha-keto acids to acyl-CoA and CO(2). It contains multiple copies of three enzymatic components: branched-chain alpha-keto acid decarboxylase (E1), lipoamide acyltransferase (E2) and lipoamide dehydrogenase (E3).</text>
</comment>
<evidence type="ECO:0000256" key="2">
    <source>
        <dbReference type="ARBA" id="ARBA00002859"/>
    </source>
</evidence>
<dbReference type="SUPFAM" id="SSF52922">
    <property type="entry name" value="TK C-terminal domain-like"/>
    <property type="match status" value="1"/>
</dbReference>
<dbReference type="Gene3D" id="3.40.50.970">
    <property type="match status" value="1"/>
</dbReference>
<evidence type="ECO:0000256" key="4">
    <source>
        <dbReference type="ARBA" id="ARBA00023052"/>
    </source>
</evidence>
<evidence type="ECO:0000313" key="9">
    <source>
        <dbReference type="Proteomes" id="UP000284021"/>
    </source>
</evidence>
<dbReference type="Proteomes" id="UP000284021">
    <property type="component" value="Unassembled WGS sequence"/>
</dbReference>
<dbReference type="AlphaFoldDB" id="A0A418XCX0"/>
<comment type="cofactor">
    <cofactor evidence="1">
        <name>thiamine diphosphate</name>
        <dbReference type="ChEBI" id="CHEBI:58937"/>
    </cofactor>
</comment>
<evidence type="ECO:0000256" key="6">
    <source>
        <dbReference type="ARBA" id="ARBA00082400"/>
    </source>
</evidence>
<dbReference type="Gene3D" id="3.40.50.920">
    <property type="match status" value="1"/>
</dbReference>
<dbReference type="FunFam" id="3.40.50.920:FF:000001">
    <property type="entry name" value="Pyruvate dehydrogenase E1 beta subunit"/>
    <property type="match status" value="1"/>
</dbReference>
<dbReference type="SUPFAM" id="SSF52518">
    <property type="entry name" value="Thiamin diphosphate-binding fold (THDP-binding)"/>
    <property type="match status" value="1"/>
</dbReference>
<name>A0A418XCX0_9PSED</name>
<dbReference type="FunFam" id="3.40.50.970:FF:000001">
    <property type="entry name" value="Pyruvate dehydrogenase E1 beta subunit"/>
    <property type="match status" value="1"/>
</dbReference>
<reference evidence="8 9" key="1">
    <citation type="submission" date="2018-09" db="EMBL/GenBank/DDBJ databases">
        <authorList>
            <person name="Zhu H."/>
        </authorList>
    </citation>
    <scope>NUCLEOTIDE SEQUENCE [LARGE SCALE GENOMIC DNA]</scope>
    <source>
        <strain evidence="8 9">K1S02-6</strain>
    </source>
</reference>
<dbReference type="InterPro" id="IPR033248">
    <property type="entry name" value="Transketolase_C"/>
</dbReference>
<comment type="caution">
    <text evidence="8">The sequence shown here is derived from an EMBL/GenBank/DDBJ whole genome shotgun (WGS) entry which is preliminary data.</text>
</comment>
<dbReference type="InterPro" id="IPR029061">
    <property type="entry name" value="THDP-binding"/>
</dbReference>
<evidence type="ECO:0000313" key="8">
    <source>
        <dbReference type="EMBL" id="RJG10359.1"/>
    </source>
</evidence>
<keyword evidence="9" id="KW-1185">Reference proteome</keyword>
<feature type="domain" description="Transketolase-like pyrimidine-binding" evidence="7">
    <location>
        <begin position="11"/>
        <end position="186"/>
    </location>
</feature>
<gene>
    <name evidence="8" type="ORF">D3879_20305</name>
</gene>
<organism evidence="8 9">
    <name type="scientific">Pseudomonas cavernicola</name>
    <dbReference type="NCBI Taxonomy" id="2320866"/>
    <lineage>
        <taxon>Bacteria</taxon>
        <taxon>Pseudomonadati</taxon>
        <taxon>Pseudomonadota</taxon>
        <taxon>Gammaproteobacteria</taxon>
        <taxon>Pseudomonadales</taxon>
        <taxon>Pseudomonadaceae</taxon>
        <taxon>Pseudomonas</taxon>
    </lineage>
</organism>
<dbReference type="Pfam" id="PF02779">
    <property type="entry name" value="Transket_pyr"/>
    <property type="match status" value="1"/>
</dbReference>
<dbReference type="OrthoDB" id="9780894at2"/>
<proteinExistence type="predicted"/>
<dbReference type="PANTHER" id="PTHR43257:SF2">
    <property type="entry name" value="PYRUVATE DEHYDROGENASE E1 COMPONENT SUBUNIT BETA"/>
    <property type="match status" value="1"/>
</dbReference>
<evidence type="ECO:0000256" key="3">
    <source>
        <dbReference type="ARBA" id="ARBA00023002"/>
    </source>
</evidence>
<dbReference type="GO" id="GO:0016491">
    <property type="term" value="F:oxidoreductase activity"/>
    <property type="evidence" value="ECO:0007669"/>
    <property type="project" value="UniProtKB-KW"/>
</dbReference>
<sequence length="333" mass="35955">MGETKAANEKLTLLEAVNLALHRAMREDENVVVFGEDVGVNGGVFRATQGLRDSFGFKRVIDTPLAETMIGGLAVGMAAQGLKPVVEIQFLGFIYAAMDQLVSHASRLRNRTRGRLSCPLVLRSPMGAGIRAPEHHSESTEALFAHIPGLRVVIPSSPARAYGLLLAAIDDPDPVIFLEPTRLYRMNPQPLVDDGIRLPLDTCFTLREGSDITLISWGASVHETLQAAAALSEQGVSAEVIDVACIKPLDLDTLEASVRKTGRCVIVHEAPRSCGVGAEIAASLYERVFLDLQAPIQRVTAPDIPPPLYRLEQLYIPGVDDILAACDTLLSYS</sequence>
<protein>
    <recommendedName>
        <fullName evidence="5">2-oxoisovalerate dehydrogenase subunit beta</fullName>
    </recommendedName>
    <alternativeName>
        <fullName evidence="6">Branched-chain alpha-keto acid dehydrogenase E1 component beta chain</fullName>
    </alternativeName>
</protein>
<evidence type="ECO:0000256" key="1">
    <source>
        <dbReference type="ARBA" id="ARBA00001964"/>
    </source>
</evidence>
<dbReference type="CDD" id="cd07036">
    <property type="entry name" value="TPP_PYR_E1-PDHc-beta_like"/>
    <property type="match status" value="1"/>
</dbReference>